<accession>A8LNR0</accession>
<dbReference type="InterPro" id="IPR038162">
    <property type="entry name" value="SoxY_sf"/>
</dbReference>
<dbReference type="InterPro" id="IPR030831">
    <property type="entry name" value="Fuse-rel_SoxYZ"/>
</dbReference>
<proteinExistence type="predicted"/>
<dbReference type="Gene3D" id="2.60.40.2470">
    <property type="entry name" value="SoxY domain"/>
    <property type="match status" value="1"/>
</dbReference>
<dbReference type="Proteomes" id="UP000006833">
    <property type="component" value="Chromosome"/>
</dbReference>
<dbReference type="NCBIfam" id="TIGR04557">
    <property type="entry name" value="fuse_rel_SoxYZ"/>
    <property type="match status" value="1"/>
</dbReference>
<name>A8LNR0_DINSH</name>
<dbReference type="KEGG" id="dsh:Dshi_0470"/>
<dbReference type="InterPro" id="IPR014756">
    <property type="entry name" value="Ig_E-set"/>
</dbReference>
<sequence>MSFCMFLWHVCQAWTREEEIMAQKLVCAVAVATLTAGWAWAGETVQNPLTASATWEDLREDVLGDVALMSADGLLSMDAPYRAHDAATVPIQLKQTDPSTRIHAATVVVDENPAPVAGLFTFGEGMGTLDFELRVRVDQYSNVRVIAETADGFHMTGRYVKASGGCSAPATKDAAAALANMGQMKLKSFDSDVQMSMPRREAQIMIRHPNYSGLQRDQITQLFIPAHFIDHLEVWQGDEMLFSMEGGISISENPVFRFGYDDNGAEDLTVKATDTDGNSFEARLPKKVTS</sequence>
<dbReference type="HOGENOM" id="CLU_088210_0_0_5"/>
<reference evidence="4" key="1">
    <citation type="journal article" date="2010" name="ISME J.">
        <title>The complete genome sequence of the algal symbiont Dinoroseobacter shibae: a hitchhiker's guide to life in the sea.</title>
        <authorList>
            <person name="Wagner-Dobler I."/>
            <person name="Ballhausen B."/>
            <person name="Berger M."/>
            <person name="Brinkhoff T."/>
            <person name="Buchholz I."/>
            <person name="Bunk B."/>
            <person name="Cypionka H."/>
            <person name="Daniel R."/>
            <person name="Drepper T."/>
            <person name="Gerdts G."/>
            <person name="Hahnke S."/>
            <person name="Han C."/>
            <person name="Jahn D."/>
            <person name="Kalhoefer D."/>
            <person name="Kiss H."/>
            <person name="Klenk H.P."/>
            <person name="Kyrpides N."/>
            <person name="Liebl W."/>
            <person name="Liesegang H."/>
            <person name="Meincke L."/>
            <person name="Pati A."/>
            <person name="Petersen J."/>
            <person name="Piekarski T."/>
            <person name="Pommerenke C."/>
            <person name="Pradella S."/>
            <person name="Pukall R."/>
            <person name="Rabus R."/>
            <person name="Stackebrandt E."/>
            <person name="Thole S."/>
            <person name="Thompson L."/>
            <person name="Tielen P."/>
            <person name="Tomasch J."/>
            <person name="von Jan M."/>
            <person name="Wanphrut N."/>
            <person name="Wichels A."/>
            <person name="Zech H."/>
            <person name="Simon M."/>
        </authorList>
    </citation>
    <scope>NUCLEOTIDE SEQUENCE [LARGE SCALE GENOMIC DNA]</scope>
    <source>
        <strain evidence="4">DSM 16493 / NCIMB 14021 / DFL 12</strain>
    </source>
</reference>
<evidence type="ECO:0000259" key="1">
    <source>
        <dbReference type="Pfam" id="PF08770"/>
    </source>
</evidence>
<dbReference type="InterPro" id="IPR032711">
    <property type="entry name" value="SoxY"/>
</dbReference>
<dbReference type="STRING" id="398580.Dshi_0470"/>
<dbReference type="EMBL" id="CP000830">
    <property type="protein sequence ID" value="ABV92218.1"/>
    <property type="molecule type" value="Genomic_DNA"/>
</dbReference>
<evidence type="ECO:0000259" key="2">
    <source>
        <dbReference type="Pfam" id="PF13501"/>
    </source>
</evidence>
<evidence type="ECO:0000313" key="4">
    <source>
        <dbReference type="Proteomes" id="UP000006833"/>
    </source>
</evidence>
<organism evidence="3 4">
    <name type="scientific">Dinoroseobacter shibae (strain DSM 16493 / NCIMB 14021 / DFL 12)</name>
    <dbReference type="NCBI Taxonomy" id="398580"/>
    <lineage>
        <taxon>Bacteria</taxon>
        <taxon>Pseudomonadati</taxon>
        <taxon>Pseudomonadota</taxon>
        <taxon>Alphaproteobacteria</taxon>
        <taxon>Rhodobacterales</taxon>
        <taxon>Roseobacteraceae</taxon>
        <taxon>Dinoroseobacter</taxon>
    </lineage>
</organism>
<evidence type="ECO:0000313" key="3">
    <source>
        <dbReference type="EMBL" id="ABV92218.1"/>
    </source>
</evidence>
<feature type="domain" description="Ig-like SoxY" evidence="2">
    <location>
        <begin position="60"/>
        <end position="166"/>
    </location>
</feature>
<protein>
    <submittedName>
        <fullName evidence="3">Sulphur oxidation protein SoxZ</fullName>
    </submittedName>
</protein>
<dbReference type="InterPro" id="IPR014880">
    <property type="entry name" value="SoxZ_dom"/>
</dbReference>
<dbReference type="AlphaFoldDB" id="A8LNR0"/>
<dbReference type="Pfam" id="PF08770">
    <property type="entry name" value="SoxZ"/>
    <property type="match status" value="1"/>
</dbReference>
<gene>
    <name evidence="3" type="primary">soxZ</name>
    <name evidence="3" type="ordered locus">Dshi_0470</name>
</gene>
<dbReference type="Gene3D" id="2.60.40.10">
    <property type="entry name" value="Immunoglobulins"/>
    <property type="match status" value="1"/>
</dbReference>
<dbReference type="InterPro" id="IPR013783">
    <property type="entry name" value="Ig-like_fold"/>
</dbReference>
<dbReference type="eggNOG" id="COG5501">
    <property type="taxonomic scope" value="Bacteria"/>
</dbReference>
<dbReference type="SUPFAM" id="SSF81296">
    <property type="entry name" value="E set domains"/>
    <property type="match status" value="1"/>
</dbReference>
<keyword evidence="4" id="KW-1185">Reference proteome</keyword>
<feature type="domain" description="Sulphur oxidation protein SoxZ" evidence="1">
    <location>
        <begin position="201"/>
        <end position="283"/>
    </location>
</feature>
<dbReference type="Pfam" id="PF13501">
    <property type="entry name" value="SoxY"/>
    <property type="match status" value="1"/>
</dbReference>